<accession>A0A2Z4FHP6</accession>
<evidence type="ECO:0000256" key="6">
    <source>
        <dbReference type="ARBA" id="ARBA00023136"/>
    </source>
</evidence>
<dbReference type="RefSeq" id="WP_111331711.1">
    <property type="nucleotide sequence ID" value="NZ_CP030032.1"/>
</dbReference>
<proteinExistence type="inferred from homology"/>
<sequence>MADTLVNTPQPEPAEASSSASASIELTTEEQDFLESLEGENGEKSGGLGTFNGVYRPTALTILGVMLYLREGWVVGHAGLGGAVLLILAIFTISGTTALSLSTITTNIRLGAGGAFAIISQSLGLETGGAIGIPLYLAQALSGALYVYGFAETWKTVFPTHPMWAVVLSMFSVAFLTALASTKLAFKLQGIVMIAVIVSLFSIVLGLSDFADPTYHNPQVWGDFETIGFWGLFAVFFPAGTGIMVGASMSGALKKPRRSIPVGTIAAVLTSLVVLIFMAVWYSVLAEPEALRSNNLIVIERAAWGPLVIVGILASTFTATLSCFVAAPNVLQALGQYGIMPKGELFAKLSSRGEPRNAMLFTGALVLLALSLGGLNAVAELITMFFLLTYFTINVVVLVEQRLGMVSFRPTFAIPLAVPVVGTVSCAVAVFIINPAFALVALSLVAALYVYLVRKQLEQPWETVRSGAFVALADWAAKHIVGTQEANERSWKPNLLVPVESRTELEGNFRFLLALTQPKGSLQIVGIKHLEDIDCALGGPDDIDKSEFHKDTLTGAPNTAMMRAVNSRFHGFDNVAADFQQAGLFATSVMVEADTLQKGVQMSAAVMRGNFFRPNILFGSVHNYDQETTQALYDIARQNNMGVTYFYRHPEAGLGHERTINVWVRDQSPNWHLGLRLANLDLSLLMAYQICKTWNGKIRLLCACDKEENVAAAEAYLNQLIEDARLVPYCTTWVQPGDFMEQIKVAPSADLNVFGLPNEINNEYLVKLVRKTEHSCLFVRDSGYESALA</sequence>
<feature type="transmembrane region" description="Helical" evidence="8">
    <location>
        <begin position="436"/>
        <end position="453"/>
    </location>
</feature>
<feature type="transmembrane region" description="Helical" evidence="8">
    <location>
        <begin position="358"/>
        <end position="375"/>
    </location>
</feature>
<dbReference type="InterPro" id="IPR004842">
    <property type="entry name" value="SLC12A_fam"/>
</dbReference>
<evidence type="ECO:0000256" key="1">
    <source>
        <dbReference type="ARBA" id="ARBA00004141"/>
    </source>
</evidence>
<feature type="transmembrane region" description="Helical" evidence="8">
    <location>
        <begin position="163"/>
        <end position="181"/>
    </location>
</feature>
<evidence type="ECO:0000256" key="2">
    <source>
        <dbReference type="ARBA" id="ARBA00010593"/>
    </source>
</evidence>
<reference evidence="9 10" key="1">
    <citation type="submission" date="2018-06" db="EMBL/GenBank/DDBJ databases">
        <title>Lujinxingia sediminis gen. nov. sp. nov., a new facultative anaerobic member of the class Deltaproteobacteria, and proposal of Lujinxingaceae fam. nov.</title>
        <authorList>
            <person name="Guo L.-Y."/>
            <person name="Li C.-M."/>
            <person name="Wang S."/>
            <person name="Du Z.-J."/>
        </authorList>
    </citation>
    <scope>NUCLEOTIDE SEQUENCE [LARGE SCALE GENOMIC DNA]</scope>
    <source>
        <strain evidence="9 10">FA350</strain>
    </source>
</reference>
<feature type="transmembrane region" description="Helical" evidence="8">
    <location>
        <begin position="73"/>
        <end position="93"/>
    </location>
</feature>
<dbReference type="PANTHER" id="PTHR11827:SF72">
    <property type="entry name" value="GH08340P"/>
    <property type="match status" value="1"/>
</dbReference>
<dbReference type="InterPro" id="IPR004841">
    <property type="entry name" value="AA-permease/SLC12A_dom"/>
</dbReference>
<evidence type="ECO:0000313" key="10">
    <source>
        <dbReference type="Proteomes" id="UP000249799"/>
    </source>
</evidence>
<organism evidence="9 10">
    <name type="scientific">Bradymonas sediminis</name>
    <dbReference type="NCBI Taxonomy" id="1548548"/>
    <lineage>
        <taxon>Bacteria</taxon>
        <taxon>Deltaproteobacteria</taxon>
        <taxon>Bradymonadales</taxon>
        <taxon>Bradymonadaceae</taxon>
        <taxon>Bradymonas</taxon>
    </lineage>
</organism>
<feature type="transmembrane region" description="Helical" evidence="8">
    <location>
        <begin position="381"/>
        <end position="399"/>
    </location>
</feature>
<evidence type="ECO:0000256" key="4">
    <source>
        <dbReference type="ARBA" id="ARBA00022692"/>
    </source>
</evidence>
<keyword evidence="6 8" id="KW-0472">Membrane</keyword>
<keyword evidence="10" id="KW-1185">Reference proteome</keyword>
<keyword evidence="4 8" id="KW-0812">Transmembrane</keyword>
<feature type="compositionally biased region" description="Low complexity" evidence="7">
    <location>
        <begin position="13"/>
        <end position="23"/>
    </location>
</feature>
<dbReference type="Pfam" id="PF00324">
    <property type="entry name" value="AA_permease"/>
    <property type="match status" value="1"/>
</dbReference>
<evidence type="ECO:0000256" key="7">
    <source>
        <dbReference type="SAM" id="MobiDB-lite"/>
    </source>
</evidence>
<dbReference type="OrthoDB" id="3181223at2"/>
<keyword evidence="3" id="KW-0813">Transport</keyword>
<dbReference type="EMBL" id="CP030032">
    <property type="protein sequence ID" value="AWV88186.1"/>
    <property type="molecule type" value="Genomic_DNA"/>
</dbReference>
<feature type="region of interest" description="Disordered" evidence="7">
    <location>
        <begin position="1"/>
        <end position="23"/>
    </location>
</feature>
<name>A0A2Z4FHP6_9DELT</name>
<dbReference type="Gene3D" id="1.20.1740.10">
    <property type="entry name" value="Amino acid/polyamine transporter I"/>
    <property type="match status" value="1"/>
</dbReference>
<protein>
    <submittedName>
        <fullName evidence="9">Na-K-Cl cotransporter</fullName>
    </submittedName>
</protein>
<evidence type="ECO:0000256" key="5">
    <source>
        <dbReference type="ARBA" id="ARBA00022989"/>
    </source>
</evidence>
<feature type="transmembrane region" description="Helical" evidence="8">
    <location>
        <begin position="188"/>
        <end position="207"/>
    </location>
</feature>
<feature type="transmembrane region" description="Helical" evidence="8">
    <location>
        <begin position="411"/>
        <end position="430"/>
    </location>
</feature>
<dbReference type="GO" id="GO:0016020">
    <property type="term" value="C:membrane"/>
    <property type="evidence" value="ECO:0007669"/>
    <property type="project" value="UniProtKB-SubCell"/>
</dbReference>
<feature type="transmembrane region" description="Helical" evidence="8">
    <location>
        <begin position="304"/>
        <end position="327"/>
    </location>
</feature>
<evidence type="ECO:0000313" key="9">
    <source>
        <dbReference type="EMBL" id="AWV88186.1"/>
    </source>
</evidence>
<dbReference type="FunFam" id="1.20.1740.10:FF:000013">
    <property type="entry name" value="Solute carrier family 12 member"/>
    <property type="match status" value="1"/>
</dbReference>
<dbReference type="Proteomes" id="UP000249799">
    <property type="component" value="Chromosome"/>
</dbReference>
<evidence type="ECO:0000256" key="3">
    <source>
        <dbReference type="ARBA" id="ARBA00022448"/>
    </source>
</evidence>
<keyword evidence="5 8" id="KW-1133">Transmembrane helix</keyword>
<dbReference type="InterPro" id="IPR048752">
    <property type="entry name" value="CCC_C_2nd_subdom"/>
</dbReference>
<comment type="similarity">
    <text evidence="2">Belongs to the SLC12A transporter family.</text>
</comment>
<dbReference type="GO" id="GO:0015377">
    <property type="term" value="F:chloride:monoatomic cation symporter activity"/>
    <property type="evidence" value="ECO:0007669"/>
    <property type="project" value="InterPro"/>
</dbReference>
<dbReference type="PANTHER" id="PTHR11827">
    <property type="entry name" value="SOLUTE CARRIER FAMILY 12, CATION COTRANSPORTERS"/>
    <property type="match status" value="1"/>
</dbReference>
<gene>
    <name evidence="9" type="ORF">DN745_02070</name>
</gene>
<evidence type="ECO:0000256" key="8">
    <source>
        <dbReference type="SAM" id="Phobius"/>
    </source>
</evidence>
<comment type="subcellular location">
    <subcellularLocation>
        <location evidence="1">Membrane</location>
        <topology evidence="1">Multi-pass membrane protein</topology>
    </subcellularLocation>
</comment>
<dbReference type="Pfam" id="PF21555">
    <property type="entry name" value="CCC_C_1st_pro"/>
    <property type="match status" value="2"/>
</dbReference>
<dbReference type="InterPro" id="IPR048753">
    <property type="entry name" value="CCC_C_1st_subdom"/>
</dbReference>
<dbReference type="KEGG" id="bsed:DN745_02070"/>
<feature type="transmembrane region" description="Helical" evidence="8">
    <location>
        <begin position="227"/>
        <end position="248"/>
    </location>
</feature>
<dbReference type="Pfam" id="PF21554">
    <property type="entry name" value="CCC_C_2nd_pro"/>
    <property type="match status" value="1"/>
</dbReference>
<feature type="transmembrane region" description="Helical" evidence="8">
    <location>
        <begin position="260"/>
        <end position="284"/>
    </location>
</feature>
<dbReference type="AlphaFoldDB" id="A0A2Z4FHP6"/>